<keyword evidence="1" id="KW-0067">ATP-binding</keyword>
<comment type="cofactor">
    <cofactor evidence="1">
        <name>Mg(2+)</name>
        <dbReference type="ChEBI" id="CHEBI:18420"/>
    </cofactor>
</comment>
<keyword evidence="1" id="KW-0227">DNA damage</keyword>
<dbReference type="OrthoDB" id="3229246at2759"/>
<dbReference type="Gene3D" id="3.40.50.300">
    <property type="entry name" value="P-loop containing nucleotide triphosphate hydrolases"/>
    <property type="match status" value="1"/>
</dbReference>
<feature type="domain" description="DNA helicase Pif1-like DEAD-box helicase" evidence="2">
    <location>
        <begin position="50"/>
        <end position="156"/>
    </location>
</feature>
<dbReference type="InterPro" id="IPR027417">
    <property type="entry name" value="P-loop_NTPase"/>
</dbReference>
<dbReference type="GO" id="GO:0000723">
    <property type="term" value="P:telomere maintenance"/>
    <property type="evidence" value="ECO:0007669"/>
    <property type="project" value="InterPro"/>
</dbReference>
<dbReference type="EMBL" id="ML170214">
    <property type="protein sequence ID" value="TDL17977.1"/>
    <property type="molecule type" value="Genomic_DNA"/>
</dbReference>
<protein>
    <recommendedName>
        <fullName evidence="1">ATP-dependent DNA helicase</fullName>
        <ecNumber evidence="1">5.6.2.3</ecNumber>
    </recommendedName>
</protein>
<feature type="non-terminal residue" evidence="3">
    <location>
        <position position="1"/>
    </location>
</feature>
<keyword evidence="1" id="KW-0233">DNA recombination</keyword>
<comment type="catalytic activity">
    <reaction evidence="1">
        <text>ATP + H2O = ADP + phosphate + H(+)</text>
        <dbReference type="Rhea" id="RHEA:13065"/>
        <dbReference type="ChEBI" id="CHEBI:15377"/>
        <dbReference type="ChEBI" id="CHEBI:15378"/>
        <dbReference type="ChEBI" id="CHEBI:30616"/>
        <dbReference type="ChEBI" id="CHEBI:43474"/>
        <dbReference type="ChEBI" id="CHEBI:456216"/>
        <dbReference type="EC" id="5.6.2.3"/>
    </reaction>
</comment>
<evidence type="ECO:0000256" key="1">
    <source>
        <dbReference type="RuleBase" id="RU363044"/>
    </source>
</evidence>
<keyword evidence="4" id="KW-1185">Reference proteome</keyword>
<dbReference type="PANTHER" id="PTHR10492">
    <property type="match status" value="1"/>
</dbReference>
<evidence type="ECO:0000313" key="3">
    <source>
        <dbReference type="EMBL" id="TDL17977.1"/>
    </source>
</evidence>
<dbReference type="GO" id="GO:0005524">
    <property type="term" value="F:ATP binding"/>
    <property type="evidence" value="ECO:0007669"/>
    <property type="project" value="UniProtKB-KW"/>
</dbReference>
<evidence type="ECO:0000259" key="2">
    <source>
        <dbReference type="Pfam" id="PF05970"/>
    </source>
</evidence>
<organism evidence="3 4">
    <name type="scientific">Rickenella mellea</name>
    <dbReference type="NCBI Taxonomy" id="50990"/>
    <lineage>
        <taxon>Eukaryota</taxon>
        <taxon>Fungi</taxon>
        <taxon>Dikarya</taxon>
        <taxon>Basidiomycota</taxon>
        <taxon>Agaricomycotina</taxon>
        <taxon>Agaricomycetes</taxon>
        <taxon>Hymenochaetales</taxon>
        <taxon>Rickenellaceae</taxon>
        <taxon>Rickenella</taxon>
    </lineage>
</organism>
<keyword evidence="1" id="KW-0234">DNA repair</keyword>
<proteinExistence type="inferred from homology"/>
<dbReference type="Proteomes" id="UP000294933">
    <property type="component" value="Unassembled WGS sequence"/>
</dbReference>
<sequence>ESRRTLADFPSMPLPQINWEEQVENHLIVEHLSYDCVQERNALLARLPHLNQEQASAYQRIIEAVEAQRGSLFFLNGPAGTGKTFVYNTICHKVRSEGWIVLCVASSGIAALLLQGGRTSHSMFKIPVENITDELTCLIPKQSCLAQLIREVRIII</sequence>
<accession>A0A4Y7PRB6</accession>
<keyword evidence="1" id="KW-0347">Helicase</keyword>
<dbReference type="GO" id="GO:0006310">
    <property type="term" value="P:DNA recombination"/>
    <property type="evidence" value="ECO:0007669"/>
    <property type="project" value="UniProtKB-KW"/>
</dbReference>
<dbReference type="EC" id="5.6.2.3" evidence="1"/>
<gene>
    <name evidence="3" type="ORF">BD410DRAFT_696624</name>
</gene>
<keyword evidence="1" id="KW-0547">Nucleotide-binding</keyword>
<comment type="similarity">
    <text evidence="1">Belongs to the helicase family.</text>
</comment>
<reference evidence="3 4" key="1">
    <citation type="submission" date="2018-06" db="EMBL/GenBank/DDBJ databases">
        <title>A transcriptomic atlas of mushroom development highlights an independent origin of complex multicellularity.</title>
        <authorList>
            <consortium name="DOE Joint Genome Institute"/>
            <person name="Krizsan K."/>
            <person name="Almasi E."/>
            <person name="Merenyi Z."/>
            <person name="Sahu N."/>
            <person name="Viragh M."/>
            <person name="Koszo T."/>
            <person name="Mondo S."/>
            <person name="Kiss B."/>
            <person name="Balint B."/>
            <person name="Kues U."/>
            <person name="Barry K."/>
            <person name="Hegedus J.C."/>
            <person name="Henrissat B."/>
            <person name="Johnson J."/>
            <person name="Lipzen A."/>
            <person name="Ohm R."/>
            <person name="Nagy I."/>
            <person name="Pangilinan J."/>
            <person name="Yan J."/>
            <person name="Xiong Y."/>
            <person name="Grigoriev I.V."/>
            <person name="Hibbett D.S."/>
            <person name="Nagy L.G."/>
        </authorList>
    </citation>
    <scope>NUCLEOTIDE SEQUENCE [LARGE SCALE GENOMIC DNA]</scope>
    <source>
        <strain evidence="3 4">SZMC22713</strain>
    </source>
</reference>
<dbReference type="AlphaFoldDB" id="A0A4Y7PRB6"/>
<keyword evidence="1" id="KW-0378">Hydrolase</keyword>
<dbReference type="GO" id="GO:0016887">
    <property type="term" value="F:ATP hydrolysis activity"/>
    <property type="evidence" value="ECO:0007669"/>
    <property type="project" value="RHEA"/>
</dbReference>
<dbReference type="GO" id="GO:0043139">
    <property type="term" value="F:5'-3' DNA helicase activity"/>
    <property type="evidence" value="ECO:0007669"/>
    <property type="project" value="UniProtKB-EC"/>
</dbReference>
<dbReference type="SUPFAM" id="SSF52540">
    <property type="entry name" value="P-loop containing nucleoside triphosphate hydrolases"/>
    <property type="match status" value="1"/>
</dbReference>
<feature type="non-terminal residue" evidence="3">
    <location>
        <position position="156"/>
    </location>
</feature>
<dbReference type="GO" id="GO:0006281">
    <property type="term" value="P:DNA repair"/>
    <property type="evidence" value="ECO:0007669"/>
    <property type="project" value="UniProtKB-KW"/>
</dbReference>
<evidence type="ECO:0000313" key="4">
    <source>
        <dbReference type="Proteomes" id="UP000294933"/>
    </source>
</evidence>
<dbReference type="InterPro" id="IPR010285">
    <property type="entry name" value="DNA_helicase_pif1-like_DEAD"/>
</dbReference>
<dbReference type="STRING" id="50990.A0A4Y7PRB6"/>
<dbReference type="Pfam" id="PF05970">
    <property type="entry name" value="PIF1"/>
    <property type="match status" value="1"/>
</dbReference>
<name>A0A4Y7PRB6_9AGAM</name>
<dbReference type="VEuPathDB" id="FungiDB:BD410DRAFT_696624"/>
<dbReference type="PANTHER" id="PTHR10492:SF57">
    <property type="entry name" value="ATP-DEPENDENT DNA HELICASE"/>
    <property type="match status" value="1"/>
</dbReference>